<dbReference type="Pfam" id="PF13432">
    <property type="entry name" value="TPR_16"/>
    <property type="match status" value="2"/>
</dbReference>
<feature type="region of interest" description="Disordered" evidence="2">
    <location>
        <begin position="933"/>
        <end position="953"/>
    </location>
</feature>
<dbReference type="EMBL" id="HBKN01044525">
    <property type="protein sequence ID" value="CAE2333827.1"/>
    <property type="molecule type" value="Transcribed_RNA"/>
</dbReference>
<dbReference type="SMART" id="SM00028">
    <property type="entry name" value="TPR"/>
    <property type="match status" value="9"/>
</dbReference>
<dbReference type="PANTHER" id="PTHR44216">
    <property type="entry name" value="PROTEIN O-MANNOSYL-TRANSFERASE TMTC2"/>
    <property type="match status" value="1"/>
</dbReference>
<reference evidence="4" key="1">
    <citation type="submission" date="2021-01" db="EMBL/GenBank/DDBJ databases">
        <authorList>
            <person name="Corre E."/>
            <person name="Pelletier E."/>
            <person name="Niang G."/>
            <person name="Scheremetjew M."/>
            <person name="Finn R."/>
            <person name="Kale V."/>
            <person name="Holt S."/>
            <person name="Cochrane G."/>
            <person name="Meng A."/>
            <person name="Brown T."/>
            <person name="Cohen L."/>
        </authorList>
    </citation>
    <scope>NUCLEOTIDE SEQUENCE</scope>
    <source>
        <strain evidence="4">CCMP 2712</strain>
    </source>
</reference>
<organism evidence="4">
    <name type="scientific">Guillardia theta</name>
    <name type="common">Cryptophyte</name>
    <name type="synonym">Cryptomonas phi</name>
    <dbReference type="NCBI Taxonomy" id="55529"/>
    <lineage>
        <taxon>Eukaryota</taxon>
        <taxon>Cryptophyceae</taxon>
        <taxon>Pyrenomonadales</taxon>
        <taxon>Geminigeraceae</taxon>
        <taxon>Guillardia</taxon>
    </lineage>
</organism>
<dbReference type="GO" id="GO:0035269">
    <property type="term" value="P:protein O-linked glycosylation via mannose"/>
    <property type="evidence" value="ECO:0007669"/>
    <property type="project" value="TreeGrafter"/>
</dbReference>
<feature type="compositionally biased region" description="Basic and acidic residues" evidence="2">
    <location>
        <begin position="237"/>
        <end position="250"/>
    </location>
</feature>
<gene>
    <name evidence="4" type="ORF">GTHE00462_LOCUS34882</name>
</gene>
<keyword evidence="3" id="KW-0732">Signal</keyword>
<accession>A0A7S4U7R3</accession>
<dbReference type="InterPro" id="IPR011990">
    <property type="entry name" value="TPR-like_helical_dom_sf"/>
</dbReference>
<dbReference type="SUPFAM" id="SSF48452">
    <property type="entry name" value="TPR-like"/>
    <property type="match status" value="2"/>
</dbReference>
<feature type="region of interest" description="Disordered" evidence="2">
    <location>
        <begin position="237"/>
        <end position="303"/>
    </location>
</feature>
<dbReference type="Gene3D" id="1.25.40.10">
    <property type="entry name" value="Tetratricopeptide repeat domain"/>
    <property type="match status" value="4"/>
</dbReference>
<dbReference type="InterPro" id="IPR019734">
    <property type="entry name" value="TPR_rpt"/>
</dbReference>
<dbReference type="GO" id="GO:0000030">
    <property type="term" value="F:mannosyltransferase activity"/>
    <property type="evidence" value="ECO:0007669"/>
    <property type="project" value="TreeGrafter"/>
</dbReference>
<dbReference type="PANTHER" id="PTHR44216:SF3">
    <property type="entry name" value="PROTEIN O-MANNOSYL-TRANSFERASE TMTC2"/>
    <property type="match status" value="1"/>
</dbReference>
<evidence type="ECO:0000256" key="3">
    <source>
        <dbReference type="SAM" id="SignalP"/>
    </source>
</evidence>
<name>A0A7S4U7R3_GUITH</name>
<dbReference type="AlphaFoldDB" id="A0A7S4U7R3"/>
<evidence type="ECO:0000313" key="4">
    <source>
        <dbReference type="EMBL" id="CAE2333827.1"/>
    </source>
</evidence>
<feature type="signal peptide" evidence="3">
    <location>
        <begin position="1"/>
        <end position="33"/>
    </location>
</feature>
<feature type="region of interest" description="Disordered" evidence="2">
    <location>
        <begin position="113"/>
        <end position="149"/>
    </location>
</feature>
<dbReference type="SMART" id="SM00386">
    <property type="entry name" value="HAT"/>
    <property type="match status" value="8"/>
</dbReference>
<feature type="chain" id="PRO_5030566411" evidence="3">
    <location>
        <begin position="34"/>
        <end position="953"/>
    </location>
</feature>
<dbReference type="GO" id="GO:0005789">
    <property type="term" value="C:endoplasmic reticulum membrane"/>
    <property type="evidence" value="ECO:0007669"/>
    <property type="project" value="TreeGrafter"/>
</dbReference>
<dbReference type="GO" id="GO:0006396">
    <property type="term" value="P:RNA processing"/>
    <property type="evidence" value="ECO:0007669"/>
    <property type="project" value="InterPro"/>
</dbReference>
<evidence type="ECO:0000256" key="2">
    <source>
        <dbReference type="SAM" id="MobiDB-lite"/>
    </source>
</evidence>
<feature type="compositionally biased region" description="Polar residues" evidence="2">
    <location>
        <begin position="278"/>
        <end position="287"/>
    </location>
</feature>
<dbReference type="InterPro" id="IPR052384">
    <property type="entry name" value="TMTC_O-mannosyltransferase"/>
</dbReference>
<dbReference type="PROSITE" id="PS50005">
    <property type="entry name" value="TPR"/>
    <property type="match status" value="1"/>
</dbReference>
<sequence>MGFLRQPAVFGAICSLRNVPFLSFLFLLTSIVSYPPRPVHQVAPAVLGMVPLVGVSRLRGGSLIDEKENKMEEFIENLKLPPPEPQAPAFGPLHLTWSMAAPEAEDWRRSLLRQMDKPEKEREGEEDDDDDEDEEIDDEYGGQYSKYQEKWGGRRAKDQLFKVPSRSKEQQEPLEAREQVLSSSSAEIFRRFMLGMDRGGRKDGSSTKADAGVNILGRGIARELREERRNRHLKLIEADERSRGMKKQEEPVEQEGPAPPNEEELLEQWHGPAALKNSPDTDNTSLPCSPAEEEELTRKSESTLRAAIELSPGSAETWYRLGILLERDKNDKEEAEKSYGEALRIDKDHLEAAMSLARCLHLRGLYGDAENLYRHVLSRDQHHIDALCNFAALLHDVKRNSTEAAKLLQTALASSPDHAPSLCSLASVLHSLGSSKQQVEALFLRAMQNTNCSAQTYFAYASWLQNTEGEAGVIAELYGKALQEDPSHLPSLRAAGRLLGGAGLGRNATLLYEKAVQLEPRHLPTRYNFACVLQRTCNYYLEKLEGGRMSRRRIEQVEVGGRKAPVLDMYEEFLTEEEQKQHMQELRSSAIKEYEAILKMAPHHPPSLCNLALLYTQEEAGKDKDEIERLLLLAAEIVSNDKTRMPGITRDFRADVWCAYGAFLEEERGNQAAASRAYAEALQADRNHLCTLMRYANMAATVQKDYKVGECLYRHLIALVPEECDIWLSYADCLQSLEDYPDAEQAFKRALQLHPSNSAAIASYAAFLQGIKRDLPGAELLYKAALQISPGNALVLSNYAMLVEEFRGDYITAVDLYRRALAADPEDKIVLIHLSLLLSDINGDPKEAEGYLRRALQVDPTYLPAISNMASFQYAVMQDKDAAEKLFRKALKLYPHDVGTLVNYGCLLEEGRRDRYGAEKLYSLARSIDPSEAERCMEQSVREPPQIEDLSDD</sequence>
<dbReference type="Pfam" id="PF14559">
    <property type="entry name" value="TPR_19"/>
    <property type="match status" value="1"/>
</dbReference>
<feature type="repeat" description="TPR" evidence="1">
    <location>
        <begin position="724"/>
        <end position="757"/>
    </location>
</feature>
<protein>
    <submittedName>
        <fullName evidence="4">Uncharacterized protein</fullName>
    </submittedName>
</protein>
<feature type="compositionally biased region" description="Acidic residues" evidence="2">
    <location>
        <begin position="124"/>
        <end position="140"/>
    </location>
</feature>
<proteinExistence type="predicted"/>
<evidence type="ECO:0000256" key="1">
    <source>
        <dbReference type="PROSITE-ProRule" id="PRU00339"/>
    </source>
</evidence>
<dbReference type="InterPro" id="IPR003107">
    <property type="entry name" value="HAT"/>
</dbReference>
<keyword evidence="1" id="KW-0802">TPR repeat</keyword>
<feature type="compositionally biased region" description="Basic and acidic residues" evidence="2">
    <location>
        <begin position="113"/>
        <end position="123"/>
    </location>
</feature>